<dbReference type="EMBL" id="BLXT01001679">
    <property type="protein sequence ID" value="GFN87246.1"/>
    <property type="molecule type" value="Genomic_DNA"/>
</dbReference>
<dbReference type="Pfam" id="PF01359">
    <property type="entry name" value="Transposase_1"/>
    <property type="match status" value="1"/>
</dbReference>
<keyword evidence="2" id="KW-1185">Reference proteome</keyword>
<evidence type="ECO:0000313" key="1">
    <source>
        <dbReference type="EMBL" id="GFN87246.1"/>
    </source>
</evidence>
<dbReference type="InterPro" id="IPR036397">
    <property type="entry name" value="RNaseH_sf"/>
</dbReference>
<name>A0AAV3YYH1_9GAST</name>
<dbReference type="InterPro" id="IPR001888">
    <property type="entry name" value="Transposase_1"/>
</dbReference>
<protein>
    <submittedName>
        <fullName evidence="1">Histone-lysine N-methyltransferase SETMAR</fullName>
    </submittedName>
</protein>
<proteinExistence type="predicted"/>
<dbReference type="Proteomes" id="UP000735302">
    <property type="component" value="Unassembled WGS sequence"/>
</dbReference>
<sequence length="143" mass="16417">MIWKHPSSPVTNIQQSATKVMATVFWDSCGMILLDILPKGESVNAGRYCKTLDRLKHAVRLLEANYQAMIWRRATETESHPDVSAPVHNGWKFENDSLVIDWGEEMFPREITDVLEDNLDSDIDDDIEDDLYVDIPESYDSDE</sequence>
<accession>A0AAV3YYH1</accession>
<dbReference type="AlphaFoldDB" id="A0AAV3YYH1"/>
<gene>
    <name evidence="1" type="ORF">PoB_001375200</name>
</gene>
<evidence type="ECO:0000313" key="2">
    <source>
        <dbReference type="Proteomes" id="UP000735302"/>
    </source>
</evidence>
<dbReference type="Gene3D" id="3.30.420.10">
    <property type="entry name" value="Ribonuclease H-like superfamily/Ribonuclease H"/>
    <property type="match status" value="1"/>
</dbReference>
<organism evidence="1 2">
    <name type="scientific">Plakobranchus ocellatus</name>
    <dbReference type="NCBI Taxonomy" id="259542"/>
    <lineage>
        <taxon>Eukaryota</taxon>
        <taxon>Metazoa</taxon>
        <taxon>Spiralia</taxon>
        <taxon>Lophotrochozoa</taxon>
        <taxon>Mollusca</taxon>
        <taxon>Gastropoda</taxon>
        <taxon>Heterobranchia</taxon>
        <taxon>Euthyneura</taxon>
        <taxon>Panpulmonata</taxon>
        <taxon>Sacoglossa</taxon>
        <taxon>Placobranchoidea</taxon>
        <taxon>Plakobranchidae</taxon>
        <taxon>Plakobranchus</taxon>
    </lineage>
</organism>
<reference evidence="1 2" key="1">
    <citation type="journal article" date="2021" name="Elife">
        <title>Chloroplast acquisition without the gene transfer in kleptoplastic sea slugs, Plakobranchus ocellatus.</title>
        <authorList>
            <person name="Maeda T."/>
            <person name="Takahashi S."/>
            <person name="Yoshida T."/>
            <person name="Shimamura S."/>
            <person name="Takaki Y."/>
            <person name="Nagai Y."/>
            <person name="Toyoda A."/>
            <person name="Suzuki Y."/>
            <person name="Arimoto A."/>
            <person name="Ishii H."/>
            <person name="Satoh N."/>
            <person name="Nishiyama T."/>
            <person name="Hasebe M."/>
            <person name="Maruyama T."/>
            <person name="Minagawa J."/>
            <person name="Obokata J."/>
            <person name="Shigenobu S."/>
        </authorList>
    </citation>
    <scope>NUCLEOTIDE SEQUENCE [LARGE SCALE GENOMIC DNA]</scope>
</reference>
<dbReference type="GO" id="GO:0003676">
    <property type="term" value="F:nucleic acid binding"/>
    <property type="evidence" value="ECO:0007669"/>
    <property type="project" value="InterPro"/>
</dbReference>
<comment type="caution">
    <text evidence="1">The sequence shown here is derived from an EMBL/GenBank/DDBJ whole genome shotgun (WGS) entry which is preliminary data.</text>
</comment>